<dbReference type="InterPro" id="IPR036396">
    <property type="entry name" value="Cyt_P450_sf"/>
</dbReference>
<dbReference type="EC" id="1.14.14.126" evidence="12"/>
<proteinExistence type="inferred from homology"/>
<accession>A0ABD1HVZ8</accession>
<keyword evidence="9" id="KW-0472">Membrane</keyword>
<keyword evidence="4" id="KW-0812">Transmembrane</keyword>
<evidence type="ECO:0000256" key="6">
    <source>
        <dbReference type="ARBA" id="ARBA00022989"/>
    </source>
</evidence>
<organism evidence="12 13">
    <name type="scientific">Salvia divinorum</name>
    <name type="common">Maria pastora</name>
    <name type="synonym">Diviner's sage</name>
    <dbReference type="NCBI Taxonomy" id="28513"/>
    <lineage>
        <taxon>Eukaryota</taxon>
        <taxon>Viridiplantae</taxon>
        <taxon>Streptophyta</taxon>
        <taxon>Embryophyta</taxon>
        <taxon>Tracheophyta</taxon>
        <taxon>Spermatophyta</taxon>
        <taxon>Magnoliopsida</taxon>
        <taxon>eudicotyledons</taxon>
        <taxon>Gunneridae</taxon>
        <taxon>Pentapetalae</taxon>
        <taxon>asterids</taxon>
        <taxon>lamiids</taxon>
        <taxon>Lamiales</taxon>
        <taxon>Lamiaceae</taxon>
        <taxon>Nepetoideae</taxon>
        <taxon>Mentheae</taxon>
        <taxon>Salviinae</taxon>
        <taxon>Salvia</taxon>
        <taxon>Salvia subgen. Calosphace</taxon>
    </lineage>
</organism>
<dbReference type="InterPro" id="IPR002401">
    <property type="entry name" value="Cyt_P450_E_grp-I"/>
</dbReference>
<evidence type="ECO:0000256" key="2">
    <source>
        <dbReference type="ARBA" id="ARBA00004167"/>
    </source>
</evidence>
<keyword evidence="10 11" id="KW-0349">Heme</keyword>
<dbReference type="Pfam" id="PF00067">
    <property type="entry name" value="p450"/>
    <property type="match status" value="1"/>
</dbReference>
<comment type="caution">
    <text evidence="12">The sequence shown here is derived from an EMBL/GenBank/DDBJ whole genome shotgun (WGS) entry which is preliminary data.</text>
</comment>
<dbReference type="PANTHER" id="PTHR24286:SF209">
    <property type="entry name" value="BETA-AMYRIN 28-OXIDASE-LIKE"/>
    <property type="match status" value="1"/>
</dbReference>
<evidence type="ECO:0000256" key="9">
    <source>
        <dbReference type="ARBA" id="ARBA00023136"/>
    </source>
</evidence>
<dbReference type="FunFam" id="1.10.630.10:FF:000022">
    <property type="entry name" value="Taxadiene 5-alpha hydroxylase"/>
    <property type="match status" value="1"/>
</dbReference>
<sequence length="467" mass="52929">MDALLFFSIAAFLMFIIVAVMKRSRSRNKELNLPPGSFGWPLVGETFEFLRAGVDGEPEEFVRRRVSKHSSQVFKSYIMGETMVFMCGAAGNKFLFSNENKAVTVWWPASVRKLLGPCLATSSGEEARLMRRMVTYFLGPDAFSKLYIKTMDMVSQQHIRTHWQGKDVVKVFPTIKRYTFGLACRLFMGLEDDDHIGKLASLFNIFLEGIISLPVNLPGTRFWRGKLATRAIKNEVHKIVRARRSGSEQKPDLLNHLLNTPDERGKYMTEDVIVNNILMLLFAGHDTTSVAITMSIKCLAERPDIYDKVFKEHEGIGESVQWEDLQKMKYTWSVACEAMRLAPPVVGGFREALIDISYGGYHIPKGWKLFWSSSNTHMDSSLFASSANFEPSRFQESSGPAPFTFVAFGGGQRMCAGKEFARLEILLLLHNVVKRYRLKLVYPDEKISCDPMPTPLQGLPVRLQPHD</sequence>
<evidence type="ECO:0000256" key="4">
    <source>
        <dbReference type="ARBA" id="ARBA00022692"/>
    </source>
</evidence>
<evidence type="ECO:0000256" key="1">
    <source>
        <dbReference type="ARBA" id="ARBA00001971"/>
    </source>
</evidence>
<reference evidence="12 13" key="1">
    <citation type="submission" date="2024-06" db="EMBL/GenBank/DDBJ databases">
        <title>A chromosome level genome sequence of Diviner's sage (Salvia divinorum).</title>
        <authorList>
            <person name="Ford S.A."/>
            <person name="Ro D.-K."/>
            <person name="Ness R.W."/>
            <person name="Phillips M.A."/>
        </authorList>
    </citation>
    <scope>NUCLEOTIDE SEQUENCE [LARGE SCALE GENOMIC DNA]</scope>
    <source>
        <strain evidence="12">SAF-2024a</strain>
        <tissue evidence="12">Leaf</tissue>
    </source>
</reference>
<dbReference type="Gene3D" id="1.10.630.10">
    <property type="entry name" value="Cytochrome P450"/>
    <property type="match status" value="1"/>
</dbReference>
<name>A0ABD1HVZ8_SALDI</name>
<comment type="subcellular location">
    <subcellularLocation>
        <location evidence="2">Membrane</location>
        <topology evidence="2">Single-pass membrane protein</topology>
    </subcellularLocation>
</comment>
<dbReference type="GO" id="GO:0016114">
    <property type="term" value="P:terpenoid biosynthetic process"/>
    <property type="evidence" value="ECO:0007669"/>
    <property type="project" value="UniProtKB-ARBA"/>
</dbReference>
<dbReference type="GO" id="GO:0016020">
    <property type="term" value="C:membrane"/>
    <property type="evidence" value="ECO:0007669"/>
    <property type="project" value="UniProtKB-SubCell"/>
</dbReference>
<protein>
    <submittedName>
        <fullName evidence="12">Beta-amyrin 28-monooxygenase</fullName>
        <ecNumber evidence="12">1.14.14.126</ecNumber>
    </submittedName>
</protein>
<keyword evidence="8 10" id="KW-0408">Iron</keyword>
<dbReference type="PROSITE" id="PS00086">
    <property type="entry name" value="CYTOCHROME_P450"/>
    <property type="match status" value="1"/>
</dbReference>
<evidence type="ECO:0000256" key="11">
    <source>
        <dbReference type="RuleBase" id="RU000461"/>
    </source>
</evidence>
<dbReference type="GO" id="GO:0046872">
    <property type="term" value="F:metal ion binding"/>
    <property type="evidence" value="ECO:0007669"/>
    <property type="project" value="UniProtKB-KW"/>
</dbReference>
<keyword evidence="6" id="KW-1133">Transmembrane helix</keyword>
<evidence type="ECO:0000256" key="8">
    <source>
        <dbReference type="ARBA" id="ARBA00023004"/>
    </source>
</evidence>
<evidence type="ECO:0000313" key="13">
    <source>
        <dbReference type="Proteomes" id="UP001567538"/>
    </source>
</evidence>
<evidence type="ECO:0000256" key="3">
    <source>
        <dbReference type="ARBA" id="ARBA00010617"/>
    </source>
</evidence>
<keyword evidence="7 11" id="KW-0560">Oxidoreductase</keyword>
<evidence type="ECO:0000256" key="7">
    <source>
        <dbReference type="ARBA" id="ARBA00023002"/>
    </source>
</evidence>
<dbReference type="SUPFAM" id="SSF48264">
    <property type="entry name" value="Cytochrome P450"/>
    <property type="match status" value="1"/>
</dbReference>
<keyword evidence="5 10" id="KW-0479">Metal-binding</keyword>
<evidence type="ECO:0000256" key="5">
    <source>
        <dbReference type="ARBA" id="ARBA00022723"/>
    </source>
</evidence>
<keyword evidence="13" id="KW-1185">Reference proteome</keyword>
<dbReference type="GO" id="GO:0102373">
    <property type="term" value="F:beta-amyrin 28-monooxygenase activity"/>
    <property type="evidence" value="ECO:0007669"/>
    <property type="project" value="UniProtKB-EC"/>
</dbReference>
<dbReference type="AlphaFoldDB" id="A0ABD1HVZ8"/>
<gene>
    <name evidence="12" type="ORF">AAHA92_10833</name>
</gene>
<dbReference type="InterPro" id="IPR017972">
    <property type="entry name" value="Cyt_P450_CS"/>
</dbReference>
<dbReference type="EMBL" id="JBEAFC010000004">
    <property type="protein sequence ID" value="KAL1560644.1"/>
    <property type="molecule type" value="Genomic_DNA"/>
</dbReference>
<evidence type="ECO:0000256" key="10">
    <source>
        <dbReference type="PIRSR" id="PIRSR602401-1"/>
    </source>
</evidence>
<keyword evidence="11" id="KW-0503">Monooxygenase</keyword>
<evidence type="ECO:0000313" key="12">
    <source>
        <dbReference type="EMBL" id="KAL1560644.1"/>
    </source>
</evidence>
<dbReference type="PRINTS" id="PR00385">
    <property type="entry name" value="P450"/>
</dbReference>
<dbReference type="PANTHER" id="PTHR24286">
    <property type="entry name" value="CYTOCHROME P450 26"/>
    <property type="match status" value="1"/>
</dbReference>
<comment type="cofactor">
    <cofactor evidence="1 10">
        <name>heme</name>
        <dbReference type="ChEBI" id="CHEBI:30413"/>
    </cofactor>
</comment>
<comment type="similarity">
    <text evidence="3 11">Belongs to the cytochrome P450 family.</text>
</comment>
<dbReference type="Proteomes" id="UP001567538">
    <property type="component" value="Unassembled WGS sequence"/>
</dbReference>
<dbReference type="CDD" id="cd11043">
    <property type="entry name" value="CYP90-like"/>
    <property type="match status" value="1"/>
</dbReference>
<dbReference type="PRINTS" id="PR00463">
    <property type="entry name" value="EP450I"/>
</dbReference>
<dbReference type="InterPro" id="IPR001128">
    <property type="entry name" value="Cyt_P450"/>
</dbReference>
<feature type="binding site" description="axial binding residue" evidence="10">
    <location>
        <position position="415"/>
    </location>
    <ligand>
        <name>heme</name>
        <dbReference type="ChEBI" id="CHEBI:30413"/>
    </ligand>
    <ligandPart>
        <name>Fe</name>
        <dbReference type="ChEBI" id="CHEBI:18248"/>
    </ligandPart>
</feature>